<protein>
    <submittedName>
        <fullName evidence="2">Uncharacterized protein</fullName>
    </submittedName>
</protein>
<dbReference type="Proteomes" id="UP001595987">
    <property type="component" value="Unassembled WGS sequence"/>
</dbReference>
<sequence>MNNYTTYTPFNPFNYLSQYIVLLIIVYFIGAIIAYLIIRSVCEQKLEHPVITFLICLFIPFGFYVELIRNSATDNTKRLLAELQNQKETFSLDQNENKPAIPKIPKYVPLPKYKGFNLRGYSTYLRSINFENIKLVFKNDAYAKLGFVYDETIKKYPEVDEKIEVNDSLILIDKTFSKEDWQEYAKKKK</sequence>
<accession>A0ABV9JAD6</accession>
<name>A0ABV9JAD6_9LACT</name>
<evidence type="ECO:0000256" key="1">
    <source>
        <dbReference type="SAM" id="Phobius"/>
    </source>
</evidence>
<keyword evidence="1" id="KW-1133">Transmembrane helix</keyword>
<evidence type="ECO:0000313" key="2">
    <source>
        <dbReference type="EMBL" id="MFC4651645.1"/>
    </source>
</evidence>
<feature type="transmembrane region" description="Helical" evidence="1">
    <location>
        <begin position="50"/>
        <end position="68"/>
    </location>
</feature>
<dbReference type="RefSeq" id="WP_244842886.1">
    <property type="nucleotide sequence ID" value="NZ_BOVQ01000008.1"/>
</dbReference>
<reference evidence="3" key="1">
    <citation type="journal article" date="2019" name="Int. J. Syst. Evol. Microbiol.">
        <title>The Global Catalogue of Microorganisms (GCM) 10K type strain sequencing project: providing services to taxonomists for standard genome sequencing and annotation.</title>
        <authorList>
            <consortium name="The Broad Institute Genomics Platform"/>
            <consortium name="The Broad Institute Genome Sequencing Center for Infectious Disease"/>
            <person name="Wu L."/>
            <person name="Ma J."/>
        </authorList>
    </citation>
    <scope>NUCLEOTIDE SEQUENCE [LARGE SCALE GENOMIC DNA]</scope>
    <source>
        <strain evidence="3">CCUG 63287</strain>
    </source>
</reference>
<organism evidence="2 3">
    <name type="scientific">Lactococcus nasutitermitis</name>
    <dbReference type="NCBI Taxonomy" id="1652957"/>
    <lineage>
        <taxon>Bacteria</taxon>
        <taxon>Bacillati</taxon>
        <taxon>Bacillota</taxon>
        <taxon>Bacilli</taxon>
        <taxon>Lactobacillales</taxon>
        <taxon>Streptococcaceae</taxon>
        <taxon>Lactococcus</taxon>
    </lineage>
</organism>
<proteinExistence type="predicted"/>
<keyword evidence="1" id="KW-0472">Membrane</keyword>
<dbReference type="EMBL" id="JBHSGD010000002">
    <property type="protein sequence ID" value="MFC4651645.1"/>
    <property type="molecule type" value="Genomic_DNA"/>
</dbReference>
<evidence type="ECO:0000313" key="3">
    <source>
        <dbReference type="Proteomes" id="UP001595987"/>
    </source>
</evidence>
<feature type="transmembrane region" description="Helical" evidence="1">
    <location>
        <begin position="20"/>
        <end position="38"/>
    </location>
</feature>
<comment type="caution">
    <text evidence="2">The sequence shown here is derived from an EMBL/GenBank/DDBJ whole genome shotgun (WGS) entry which is preliminary data.</text>
</comment>
<keyword evidence="1" id="KW-0812">Transmembrane</keyword>
<gene>
    <name evidence="2" type="ORF">ACFO26_01805</name>
</gene>
<keyword evidence="3" id="KW-1185">Reference proteome</keyword>